<feature type="transmembrane region" description="Helical" evidence="6">
    <location>
        <begin position="29"/>
        <end position="47"/>
    </location>
</feature>
<dbReference type="Pfam" id="PF01594">
    <property type="entry name" value="AI-2E_transport"/>
    <property type="match status" value="1"/>
</dbReference>
<evidence type="ECO:0000313" key="8">
    <source>
        <dbReference type="Proteomes" id="UP000231632"/>
    </source>
</evidence>
<comment type="subcellular location">
    <subcellularLocation>
        <location evidence="1">Membrane</location>
        <topology evidence="1">Multi-pass membrane protein</topology>
    </subcellularLocation>
</comment>
<reference evidence="7 8" key="1">
    <citation type="journal article" date="2017" name="Arch. Microbiol.">
        <title>Mariprofundus micogutta sp. nov., a novel iron-oxidizing zetaproteobacterium isolated from a deep-sea hydrothermal field at the Bayonnaise knoll of the Izu-Ogasawara arc, and a description of Mariprofundales ord. nov. and Zetaproteobacteria classis nov.</title>
        <authorList>
            <person name="Makita H."/>
            <person name="Tanaka E."/>
            <person name="Mitsunobu S."/>
            <person name="Miyazaki M."/>
            <person name="Nunoura T."/>
            <person name="Uematsu K."/>
            <person name="Takaki Y."/>
            <person name="Nishi S."/>
            <person name="Shimamura S."/>
            <person name="Takai K."/>
        </authorList>
    </citation>
    <scope>NUCLEOTIDE SEQUENCE [LARGE SCALE GENOMIC DNA]</scope>
    <source>
        <strain evidence="7 8">ET2</strain>
    </source>
</reference>
<name>A0A1L8CL68_9PROT</name>
<dbReference type="GO" id="GO:0016020">
    <property type="term" value="C:membrane"/>
    <property type="evidence" value="ECO:0007669"/>
    <property type="project" value="UniProtKB-SubCell"/>
</dbReference>
<organism evidence="7 8">
    <name type="scientific">Mariprofundus micogutta</name>
    <dbReference type="NCBI Taxonomy" id="1921010"/>
    <lineage>
        <taxon>Bacteria</taxon>
        <taxon>Pseudomonadati</taxon>
        <taxon>Pseudomonadota</taxon>
        <taxon>Candidatius Mariprofundia</taxon>
        <taxon>Mariprofundales</taxon>
        <taxon>Mariprofundaceae</taxon>
        <taxon>Mariprofundus</taxon>
    </lineage>
</organism>
<evidence type="ECO:0000256" key="6">
    <source>
        <dbReference type="SAM" id="Phobius"/>
    </source>
</evidence>
<keyword evidence="4 6" id="KW-1133">Transmembrane helix</keyword>
<keyword evidence="5 6" id="KW-0472">Membrane</keyword>
<comment type="caution">
    <text evidence="7">The sequence shown here is derived from an EMBL/GenBank/DDBJ whole genome shotgun (WGS) entry which is preliminary data.</text>
</comment>
<evidence type="ECO:0000256" key="4">
    <source>
        <dbReference type="ARBA" id="ARBA00022989"/>
    </source>
</evidence>
<feature type="transmembrane region" description="Helical" evidence="6">
    <location>
        <begin position="256"/>
        <end position="274"/>
    </location>
</feature>
<keyword evidence="3 6" id="KW-0812">Transmembrane</keyword>
<evidence type="ECO:0000256" key="3">
    <source>
        <dbReference type="ARBA" id="ARBA00022692"/>
    </source>
</evidence>
<dbReference type="AlphaFoldDB" id="A0A1L8CL68"/>
<proteinExistence type="inferred from homology"/>
<dbReference type="GO" id="GO:0055085">
    <property type="term" value="P:transmembrane transport"/>
    <property type="evidence" value="ECO:0007669"/>
    <property type="project" value="TreeGrafter"/>
</dbReference>
<feature type="transmembrane region" description="Helical" evidence="6">
    <location>
        <begin position="136"/>
        <end position="159"/>
    </location>
</feature>
<evidence type="ECO:0000256" key="5">
    <source>
        <dbReference type="ARBA" id="ARBA00023136"/>
    </source>
</evidence>
<dbReference type="RefSeq" id="WP_072658800.1">
    <property type="nucleotide sequence ID" value="NZ_BDFD01000003.1"/>
</dbReference>
<dbReference type="Proteomes" id="UP000231632">
    <property type="component" value="Unassembled WGS sequence"/>
</dbReference>
<feature type="transmembrane region" description="Helical" evidence="6">
    <location>
        <begin position="59"/>
        <end position="84"/>
    </location>
</feature>
<dbReference type="PANTHER" id="PTHR21716:SF64">
    <property type="entry name" value="AI-2 TRANSPORT PROTEIN TQSA"/>
    <property type="match status" value="1"/>
</dbReference>
<accession>A0A1L8CL68</accession>
<evidence type="ECO:0000256" key="2">
    <source>
        <dbReference type="ARBA" id="ARBA00009773"/>
    </source>
</evidence>
<dbReference type="OrthoDB" id="9799225at2"/>
<dbReference type="STRING" id="1921010.MMIC_P0537"/>
<dbReference type="EMBL" id="BDFD01000003">
    <property type="protein sequence ID" value="GAV19589.1"/>
    <property type="molecule type" value="Genomic_DNA"/>
</dbReference>
<evidence type="ECO:0000256" key="1">
    <source>
        <dbReference type="ARBA" id="ARBA00004141"/>
    </source>
</evidence>
<protein>
    <submittedName>
        <fullName evidence="7">AI-2 transport protein TqsA</fullName>
    </submittedName>
</protein>
<feature type="transmembrane region" description="Helical" evidence="6">
    <location>
        <begin position="218"/>
        <end position="249"/>
    </location>
</feature>
<feature type="transmembrane region" description="Helical" evidence="6">
    <location>
        <begin position="192"/>
        <end position="212"/>
    </location>
</feature>
<gene>
    <name evidence="7" type="ORF">MMIC_P0537</name>
</gene>
<comment type="similarity">
    <text evidence="2">Belongs to the autoinducer-2 exporter (AI-2E) (TC 2.A.86) family.</text>
</comment>
<dbReference type="InterPro" id="IPR002549">
    <property type="entry name" value="AI-2E-like"/>
</dbReference>
<keyword evidence="8" id="KW-1185">Reference proteome</keyword>
<sequence length="347" mass="36743">METQSGHNFLISAAAFVVVVAGMQAATSMLVPFLLAAFIAIICLPPLKWLTDRNISAAISVLIITLVLVLIGSLLGAFVGASVAEFSSNLPTYQARLHQQTADLTTWLSSLGINLNTQLLRENLDPSVAMGMAGNLLSGLGNALTNTFLIVLTVIFLLIEATALPHKWAAMGESAPSTGAFEKFSSTVSSYFAIKTWVSLATGTCITLWLSLLGVDHAVLWGLVAFLFNFVPNIGSIIAAVPAVLLALVQLGLGDAVLTGLGFIAVNLVMGNVIEPRFMGKGVGLSTLVVFLSLVFWGWVLGPVGMLLSVPLTMVVKLALEERKGTKWIAILLGPDINQEDIAEIKK</sequence>
<evidence type="ECO:0000313" key="7">
    <source>
        <dbReference type="EMBL" id="GAV19589.1"/>
    </source>
</evidence>
<dbReference type="PANTHER" id="PTHR21716">
    <property type="entry name" value="TRANSMEMBRANE PROTEIN"/>
    <property type="match status" value="1"/>
</dbReference>